<accession>I7LCF1</accession>
<protein>
    <recommendedName>
        <fullName evidence="5">Metallopeptidase family protein</fullName>
    </recommendedName>
</protein>
<dbReference type="STRING" id="29321.AAV33_06040"/>
<dbReference type="SUPFAM" id="SSF55486">
    <property type="entry name" value="Metalloproteases ('zincins'), catalytic domain"/>
    <property type="match status" value="1"/>
</dbReference>
<reference evidence="1 4" key="1">
    <citation type="journal article" date="2012" name="J. Bacteriol.">
        <title>Draft Genome Sequence of Turicella otitidis ATCC 51513, Isolated from Middle Ear Fluid from a Child with Otitis Media.</title>
        <authorList>
            <person name="Brinkrolf K."/>
            <person name="Schneider J."/>
            <person name="Knecht M."/>
            <person name="Ruckert C."/>
            <person name="Tauch A."/>
        </authorList>
    </citation>
    <scope>NUCLEOTIDE SEQUENCE [LARGE SCALE GENOMIC DNA]</scope>
    <source>
        <strain evidence="1 4">ATCC 51513</strain>
    </source>
</reference>
<dbReference type="eggNOG" id="COG3824">
    <property type="taxonomic scope" value="Bacteria"/>
</dbReference>
<name>I7LCF1_9CORY</name>
<evidence type="ECO:0000313" key="4">
    <source>
        <dbReference type="Proteomes" id="UP000011016"/>
    </source>
</evidence>
<keyword evidence="3" id="KW-1185">Reference proteome</keyword>
<organism evidence="1 4">
    <name type="scientific">Corynebacterium otitidis ATCC 51513</name>
    <dbReference type="NCBI Taxonomy" id="883169"/>
    <lineage>
        <taxon>Bacteria</taxon>
        <taxon>Bacillati</taxon>
        <taxon>Actinomycetota</taxon>
        <taxon>Actinomycetes</taxon>
        <taxon>Mycobacteriales</taxon>
        <taxon>Corynebacteriaceae</taxon>
        <taxon>Corynebacterium</taxon>
    </lineage>
</organism>
<dbReference type="RefSeq" id="WP_004601349.1">
    <property type="nucleotide sequence ID" value="NZ_HF541867.1"/>
</dbReference>
<dbReference type="EMBL" id="AHAE01000069">
    <property type="protein sequence ID" value="EJZ81638.1"/>
    <property type="molecule type" value="Genomic_DNA"/>
</dbReference>
<gene>
    <name evidence="1" type="ORF">BN46_1179</name>
    <name evidence="2" type="ORF">HMPREF9719_01459</name>
</gene>
<evidence type="ECO:0000313" key="2">
    <source>
        <dbReference type="EMBL" id="EJZ81638.1"/>
    </source>
</evidence>
<dbReference type="Pfam" id="PF06262">
    <property type="entry name" value="Zincin_1"/>
    <property type="match status" value="1"/>
</dbReference>
<evidence type="ECO:0000313" key="3">
    <source>
        <dbReference type="Proteomes" id="UP000006078"/>
    </source>
</evidence>
<dbReference type="Proteomes" id="UP000011016">
    <property type="component" value="Unassembled WGS sequence"/>
</dbReference>
<proteinExistence type="predicted"/>
<comment type="caution">
    <text evidence="1">The sequence shown here is derived from an EMBL/GenBank/DDBJ whole genome shotgun (WGS) entry which is preliminary data.</text>
</comment>
<dbReference type="AlphaFoldDB" id="I7LCF1"/>
<dbReference type="Gene3D" id="3.30.2010.20">
    <property type="match status" value="1"/>
</dbReference>
<dbReference type="EMBL" id="CAJZ01000170">
    <property type="protein sequence ID" value="CCI83904.1"/>
    <property type="molecule type" value="Genomic_DNA"/>
</dbReference>
<dbReference type="Proteomes" id="UP000006078">
    <property type="component" value="Unassembled WGS sequence"/>
</dbReference>
<dbReference type="OrthoDB" id="9806895at2"/>
<sequence length="115" mass="13246">MVKVSDERFDELVNDALDAIPERFARRLTEVVILVEQFDEDNPETLGVYNGVALPERTFDHTGYLPDTIVIYKGALERFCRDEEELAHEVHVTVFHEAAHFFGIDDDELHELGWG</sequence>
<evidence type="ECO:0008006" key="5">
    <source>
        <dbReference type="Google" id="ProtNLM"/>
    </source>
</evidence>
<evidence type="ECO:0000313" key="1">
    <source>
        <dbReference type="EMBL" id="CCI83904.1"/>
    </source>
</evidence>
<dbReference type="InterPro" id="IPR038555">
    <property type="entry name" value="Zincin_1_sf"/>
</dbReference>
<reference evidence="2 3" key="2">
    <citation type="submission" date="2012-08" db="EMBL/GenBank/DDBJ databases">
        <title>The Genome Sequence of Turicella otitidis ATCC 51513.</title>
        <authorList>
            <consortium name="The Broad Institute Genome Sequencing Platform"/>
            <person name="Earl A."/>
            <person name="Ward D."/>
            <person name="Feldgarden M."/>
            <person name="Gevers D."/>
            <person name="Huys G."/>
            <person name="Walker B."/>
            <person name="Young S.K."/>
            <person name="Zeng Q."/>
            <person name="Gargeya S."/>
            <person name="Fitzgerald M."/>
            <person name="Haas B."/>
            <person name="Abouelleil A."/>
            <person name="Alvarado L."/>
            <person name="Arachchi H.M."/>
            <person name="Berlin A.M."/>
            <person name="Chapman S.B."/>
            <person name="Goldberg J."/>
            <person name="Griggs A."/>
            <person name="Gujja S."/>
            <person name="Hansen M."/>
            <person name="Howarth C."/>
            <person name="Imamovic A."/>
            <person name="Larimer J."/>
            <person name="McCowen C."/>
            <person name="Montmayeur A."/>
            <person name="Murphy C."/>
            <person name="Neiman D."/>
            <person name="Pearson M."/>
            <person name="Priest M."/>
            <person name="Roberts A."/>
            <person name="Saif S."/>
            <person name="Shea T."/>
            <person name="Sisk P."/>
            <person name="Sykes S."/>
            <person name="Wortman J."/>
            <person name="Nusbaum C."/>
            <person name="Birren B."/>
        </authorList>
    </citation>
    <scope>NUCLEOTIDE SEQUENCE [LARGE SCALE GENOMIC DNA]</scope>
    <source>
        <strain evidence="2 3">ATCC 51513</strain>
    </source>
</reference>
<dbReference type="InterPro" id="IPR010428">
    <property type="entry name" value="Zincin_1"/>
</dbReference>
<dbReference type="HOGENOM" id="CLU_123836_1_0_11"/>
<dbReference type="CDD" id="cd12952">
    <property type="entry name" value="MMP_ACEL2062"/>
    <property type="match status" value="1"/>
</dbReference>